<keyword evidence="3" id="KW-1185">Reference proteome</keyword>
<sequence length="612" mass="65697">MGPADQADNSPDGPISHVQGDLHIADAFPSPASITASLETPTLAGALADTKNLWTPQSLLSDGANILPAEPSAATAAAPLKTPPSDPSYYTDMDTIVGGALAPVHTTAPQHQQSKPGPGFRLPSFEALGIAAPHPDRFGQHFSSNGAVEQPLALPSVNTSPLCGPFGMESFAHTKEVKSGSDLIGGPAVQNQVQHFISTLTPPAELGEMDWSSIAAVTNKPMESPATDPGNTMSLGSGGGGQAEGGASQQGMFPTPFLRDQPESWLAGALQTLLESLRTAPVPSNPMRVLSHALPSPSATGHAFSSILEHIHDSTPGSSTEWINVFHAIPGRFNLADLPTSPPSTPGPPIGGDDYFTQKVFDSAVPITDYQGDLSSLPRSPRPIVPPSSINVAVVERYIPPTSHNEFIHMFDTHGPSILVDRLVELSPNNGCLIFIYPTRTGAHTFMTDYLDPLWAPLLRSICVSHGLSSDMGKILGNMSAVDRLLEHKDLERSIARLCAILTTRSTGLHRLHGRQAEFTLEYSAKKEVQLSREVWARDWWTKQEKPRVREIVTRYANEAQKKSSNEHIERPATPAELIQQLLDGVVNKPYPEDEAPTRGIEVGVFVIRRSK</sequence>
<organism evidence="2 3">
    <name type="scientific">Recurvomyces mirabilis</name>
    <dbReference type="NCBI Taxonomy" id="574656"/>
    <lineage>
        <taxon>Eukaryota</taxon>
        <taxon>Fungi</taxon>
        <taxon>Dikarya</taxon>
        <taxon>Ascomycota</taxon>
        <taxon>Pezizomycotina</taxon>
        <taxon>Dothideomycetes</taxon>
        <taxon>Dothideomycetidae</taxon>
        <taxon>Mycosphaerellales</taxon>
        <taxon>Teratosphaeriaceae</taxon>
        <taxon>Recurvomyces</taxon>
    </lineage>
</organism>
<name>A0AAE0WKC4_9PEZI</name>
<evidence type="ECO:0000313" key="2">
    <source>
        <dbReference type="EMBL" id="KAK3673316.1"/>
    </source>
</evidence>
<protein>
    <submittedName>
        <fullName evidence="2">Uncharacterized protein</fullName>
    </submittedName>
</protein>
<dbReference type="Proteomes" id="UP001274830">
    <property type="component" value="Unassembled WGS sequence"/>
</dbReference>
<reference evidence="2" key="1">
    <citation type="submission" date="2023-07" db="EMBL/GenBank/DDBJ databases">
        <title>Black Yeasts Isolated from many extreme environments.</title>
        <authorList>
            <person name="Coleine C."/>
            <person name="Stajich J.E."/>
            <person name="Selbmann L."/>
        </authorList>
    </citation>
    <scope>NUCLEOTIDE SEQUENCE</scope>
    <source>
        <strain evidence="2">CCFEE 5485</strain>
    </source>
</reference>
<evidence type="ECO:0000313" key="3">
    <source>
        <dbReference type="Proteomes" id="UP001274830"/>
    </source>
</evidence>
<dbReference type="EMBL" id="JAUTXT010000026">
    <property type="protein sequence ID" value="KAK3673316.1"/>
    <property type="molecule type" value="Genomic_DNA"/>
</dbReference>
<dbReference type="AlphaFoldDB" id="A0AAE0WKC4"/>
<proteinExistence type="predicted"/>
<gene>
    <name evidence="2" type="ORF">LTR78_006861</name>
</gene>
<feature type="region of interest" description="Disordered" evidence="1">
    <location>
        <begin position="222"/>
        <end position="255"/>
    </location>
</feature>
<evidence type="ECO:0000256" key="1">
    <source>
        <dbReference type="SAM" id="MobiDB-lite"/>
    </source>
</evidence>
<accession>A0AAE0WKC4</accession>
<comment type="caution">
    <text evidence="2">The sequence shown here is derived from an EMBL/GenBank/DDBJ whole genome shotgun (WGS) entry which is preliminary data.</text>
</comment>